<dbReference type="InterPro" id="IPR052020">
    <property type="entry name" value="Cyclic_di-GMP/3'3'-cGAMP_PDE"/>
</dbReference>
<feature type="domain" description="Response regulatory" evidence="3">
    <location>
        <begin position="11"/>
        <end position="126"/>
    </location>
</feature>
<evidence type="ECO:0000256" key="2">
    <source>
        <dbReference type="SAM" id="Coils"/>
    </source>
</evidence>
<evidence type="ECO:0000256" key="1">
    <source>
        <dbReference type="PROSITE-ProRule" id="PRU00169"/>
    </source>
</evidence>
<protein>
    <submittedName>
        <fullName evidence="5">Response regulator</fullName>
    </submittedName>
</protein>
<feature type="modified residue" description="4-aspartylphosphate" evidence="1">
    <location>
        <position position="60"/>
    </location>
</feature>
<dbReference type="PROSITE" id="PS51832">
    <property type="entry name" value="HD_GYP"/>
    <property type="match status" value="1"/>
</dbReference>
<dbReference type="Gene3D" id="3.40.50.2300">
    <property type="match status" value="1"/>
</dbReference>
<dbReference type="CDD" id="cd00077">
    <property type="entry name" value="HDc"/>
    <property type="match status" value="1"/>
</dbReference>
<feature type="domain" description="HD-GYP" evidence="4">
    <location>
        <begin position="181"/>
        <end position="377"/>
    </location>
</feature>
<evidence type="ECO:0000259" key="3">
    <source>
        <dbReference type="PROSITE" id="PS50110"/>
    </source>
</evidence>
<reference evidence="5" key="1">
    <citation type="submission" date="2021-04" db="EMBL/GenBank/DDBJ databases">
        <title>Oceanospirillales bacteria with DddD are important DMSP degraders in coastal seawater.</title>
        <authorList>
            <person name="Liu J."/>
        </authorList>
    </citation>
    <scope>NUCLEOTIDE SEQUENCE</scope>
    <source>
        <strain evidence="5">D13-4</strain>
    </source>
</reference>
<dbReference type="PANTHER" id="PTHR45228:SF8">
    <property type="entry name" value="TWO-COMPONENT RESPONSE REGULATOR-RELATED"/>
    <property type="match status" value="1"/>
</dbReference>
<dbReference type="SMART" id="SM00448">
    <property type="entry name" value="REC"/>
    <property type="match status" value="1"/>
</dbReference>
<keyword evidence="6" id="KW-1185">Reference proteome</keyword>
<dbReference type="Pfam" id="PF13487">
    <property type="entry name" value="HD_5"/>
    <property type="match status" value="1"/>
</dbReference>
<proteinExistence type="predicted"/>
<dbReference type="SUPFAM" id="SSF52172">
    <property type="entry name" value="CheY-like"/>
    <property type="match status" value="1"/>
</dbReference>
<accession>A0ABY5H6K6</accession>
<evidence type="ECO:0000313" key="6">
    <source>
        <dbReference type="Proteomes" id="UP001059672"/>
    </source>
</evidence>
<organism evidence="5 6">
    <name type="scientific">Pseudomonas benzenivorans</name>
    <dbReference type="NCBI Taxonomy" id="556533"/>
    <lineage>
        <taxon>Bacteria</taxon>
        <taxon>Pseudomonadati</taxon>
        <taxon>Pseudomonadota</taxon>
        <taxon>Gammaproteobacteria</taxon>
        <taxon>Pseudomonadales</taxon>
        <taxon>Pseudomonadaceae</taxon>
        <taxon>Pseudomonas</taxon>
    </lineage>
</organism>
<gene>
    <name evidence="5" type="ORF">KDW96_21690</name>
</gene>
<keyword evidence="2" id="KW-0175">Coiled coil</keyword>
<dbReference type="InterPro" id="IPR003607">
    <property type="entry name" value="HD/PDEase_dom"/>
</dbReference>
<dbReference type="PANTHER" id="PTHR45228">
    <property type="entry name" value="CYCLIC DI-GMP PHOSPHODIESTERASE TM_0186-RELATED"/>
    <property type="match status" value="1"/>
</dbReference>
<evidence type="ECO:0000259" key="4">
    <source>
        <dbReference type="PROSITE" id="PS51832"/>
    </source>
</evidence>
<dbReference type="CDD" id="cd17569">
    <property type="entry name" value="REC_HupR-like"/>
    <property type="match status" value="1"/>
</dbReference>
<dbReference type="InterPro" id="IPR001789">
    <property type="entry name" value="Sig_transdc_resp-reg_receiver"/>
</dbReference>
<dbReference type="PROSITE" id="PS50110">
    <property type="entry name" value="RESPONSE_REGULATORY"/>
    <property type="match status" value="1"/>
</dbReference>
<sequence length="450" mass="51204">MTDLQLPRSATLLLVDDEENILKSLRRLLRQEPYEILLANGGEQALQLLSQHPVDLVISDARMPGMDGATLLAEVQRRWPGCQRILLTGHADIATTIKAINQGRIYRYISKPWDDDELRLIIQQALAFQHSERERERLERLTREQNQHLQDLNATLEQRVKSRTAELQQTADMLDMAYEELKRSYVTATEVFSSLVTQRIPRNKQSNAQVIALVRAYAEQYSLGEALSRDLTMAAALYNVGKLTWNDTLLVSPADLLYKNERERYRQYPALGESLLMSLEPLQDAARLIRHHQERWDGGGFPDRLKGKDIPFGARLIKLAVDFIELQCGLVLERRLSRDDALLLIQKYSGKLYDPQLCEQFIKLCTELAPDLVLADPSILVLDTRRLEPGMTLARNLNAENGTLLLNEGKQLSRPLINKLIAFEESEGARYTLFVRQPAEAGATPQEAAR</sequence>
<dbReference type="RefSeq" id="WP_255838292.1">
    <property type="nucleotide sequence ID" value="NZ_CP073346.1"/>
</dbReference>
<keyword evidence="1" id="KW-0597">Phosphoprotein</keyword>
<name>A0ABY5H6K6_9PSED</name>
<dbReference type="Proteomes" id="UP001059672">
    <property type="component" value="Chromosome"/>
</dbReference>
<feature type="coiled-coil region" evidence="2">
    <location>
        <begin position="131"/>
        <end position="158"/>
    </location>
</feature>
<dbReference type="InterPro" id="IPR037522">
    <property type="entry name" value="HD_GYP_dom"/>
</dbReference>
<evidence type="ECO:0000313" key="5">
    <source>
        <dbReference type="EMBL" id="UTW07704.1"/>
    </source>
</evidence>
<dbReference type="Gene3D" id="1.10.3210.10">
    <property type="entry name" value="Hypothetical protein af1432"/>
    <property type="match status" value="1"/>
</dbReference>
<dbReference type="InterPro" id="IPR011006">
    <property type="entry name" value="CheY-like_superfamily"/>
</dbReference>
<dbReference type="EMBL" id="CP073346">
    <property type="protein sequence ID" value="UTW07704.1"/>
    <property type="molecule type" value="Genomic_DNA"/>
</dbReference>
<dbReference type="SUPFAM" id="SSF109604">
    <property type="entry name" value="HD-domain/PDEase-like"/>
    <property type="match status" value="1"/>
</dbReference>
<dbReference type="Pfam" id="PF00072">
    <property type="entry name" value="Response_reg"/>
    <property type="match status" value="1"/>
</dbReference>